<comment type="subcellular location">
    <subcellularLocation>
        <location evidence="6">Cytoplasm</location>
    </subcellularLocation>
</comment>
<name>A0A6J4SIX9_9SPHN</name>
<dbReference type="PANTHER" id="PTHR36918:SF1">
    <property type="entry name" value="PROTEIN-EXPORT PROTEIN SECB"/>
    <property type="match status" value="1"/>
</dbReference>
<protein>
    <recommendedName>
        <fullName evidence="6">Protein-export protein SecB</fullName>
    </recommendedName>
</protein>
<evidence type="ECO:0000256" key="3">
    <source>
        <dbReference type="ARBA" id="ARBA00022927"/>
    </source>
</evidence>
<evidence type="ECO:0000256" key="4">
    <source>
        <dbReference type="ARBA" id="ARBA00023010"/>
    </source>
</evidence>
<comment type="function">
    <text evidence="6">One of the proteins required for the normal export of preproteins out of the cell cytoplasm. It is a molecular chaperone that binds to a subset of precursor proteins, maintaining them in a translocation-competent state. It also specifically binds to its receptor SecA.</text>
</comment>
<dbReference type="GO" id="GO:0051082">
    <property type="term" value="F:unfolded protein binding"/>
    <property type="evidence" value="ECO:0007669"/>
    <property type="project" value="InterPro"/>
</dbReference>
<keyword evidence="6" id="KW-0963">Cytoplasm</keyword>
<evidence type="ECO:0000313" key="8">
    <source>
        <dbReference type="EMBL" id="CAA9495195.1"/>
    </source>
</evidence>
<sequence>MASQSPLDPSESPVANGEDSGPQVGVISQYVKDLSFENPNAPVVYQWQGQPQIDVQFNIGSQKVGEDVYEVALKVEITAKSDPANEGGGGTAFAVELVYAGLFALRNIPGDQLQPFLLAEAPRILFPFARRIIADAVQDGGFPPLYLEPIDFAGLYAAQNQQPQLMGEPAGQA</sequence>
<organism evidence="8">
    <name type="scientific">uncultured Sphingomonadaceae bacterium</name>
    <dbReference type="NCBI Taxonomy" id="169976"/>
    <lineage>
        <taxon>Bacteria</taxon>
        <taxon>Pseudomonadati</taxon>
        <taxon>Pseudomonadota</taxon>
        <taxon>Alphaproteobacteria</taxon>
        <taxon>Sphingomonadales</taxon>
        <taxon>Sphingomonadaceae</taxon>
        <taxon>environmental samples</taxon>
    </lineage>
</organism>
<dbReference type="GO" id="GO:0005737">
    <property type="term" value="C:cytoplasm"/>
    <property type="evidence" value="ECO:0007669"/>
    <property type="project" value="UniProtKB-SubCell"/>
</dbReference>
<dbReference type="GO" id="GO:0051262">
    <property type="term" value="P:protein tetramerization"/>
    <property type="evidence" value="ECO:0007669"/>
    <property type="project" value="InterPro"/>
</dbReference>
<keyword evidence="4 6" id="KW-0811">Translocation</keyword>
<keyword evidence="5 6" id="KW-0143">Chaperone</keyword>
<dbReference type="AlphaFoldDB" id="A0A6J4SIX9"/>
<feature type="region of interest" description="Disordered" evidence="7">
    <location>
        <begin position="1"/>
        <end position="23"/>
    </location>
</feature>
<dbReference type="PANTHER" id="PTHR36918">
    <property type="match status" value="1"/>
</dbReference>
<accession>A0A6J4SIX9</accession>
<evidence type="ECO:0000256" key="2">
    <source>
        <dbReference type="ARBA" id="ARBA00022448"/>
    </source>
</evidence>
<dbReference type="SUPFAM" id="SSF54611">
    <property type="entry name" value="SecB-like"/>
    <property type="match status" value="1"/>
</dbReference>
<dbReference type="HAMAP" id="MF_00821">
    <property type="entry name" value="SecB"/>
    <property type="match status" value="1"/>
</dbReference>
<dbReference type="PRINTS" id="PR01594">
    <property type="entry name" value="SECBCHAPRONE"/>
</dbReference>
<gene>
    <name evidence="6" type="primary">secB</name>
    <name evidence="8" type="ORF">AVDCRST_MAG91-747</name>
</gene>
<evidence type="ECO:0000256" key="7">
    <source>
        <dbReference type="SAM" id="MobiDB-lite"/>
    </source>
</evidence>
<evidence type="ECO:0000256" key="5">
    <source>
        <dbReference type="ARBA" id="ARBA00023186"/>
    </source>
</evidence>
<dbReference type="NCBIfam" id="TIGR00809">
    <property type="entry name" value="secB"/>
    <property type="match status" value="1"/>
</dbReference>
<dbReference type="NCBIfam" id="NF004392">
    <property type="entry name" value="PRK05751.1-3"/>
    <property type="match status" value="1"/>
</dbReference>
<keyword evidence="2 6" id="KW-0813">Transport</keyword>
<dbReference type="GO" id="GO:0015031">
    <property type="term" value="P:protein transport"/>
    <property type="evidence" value="ECO:0007669"/>
    <property type="project" value="UniProtKB-UniRule"/>
</dbReference>
<dbReference type="Gene3D" id="3.10.420.10">
    <property type="entry name" value="SecB-like"/>
    <property type="match status" value="1"/>
</dbReference>
<keyword evidence="3 6" id="KW-0653">Protein transport</keyword>
<reference evidence="8" key="1">
    <citation type="submission" date="2020-02" db="EMBL/GenBank/DDBJ databases">
        <authorList>
            <person name="Meier V. D."/>
        </authorList>
    </citation>
    <scope>NUCLEOTIDE SEQUENCE</scope>
    <source>
        <strain evidence="8">AVDCRST_MAG91</strain>
    </source>
</reference>
<dbReference type="Pfam" id="PF02556">
    <property type="entry name" value="SecB"/>
    <property type="match status" value="1"/>
</dbReference>
<dbReference type="GO" id="GO:0006457">
    <property type="term" value="P:protein folding"/>
    <property type="evidence" value="ECO:0007669"/>
    <property type="project" value="UniProtKB-UniRule"/>
</dbReference>
<dbReference type="InterPro" id="IPR003708">
    <property type="entry name" value="SecB"/>
</dbReference>
<proteinExistence type="inferred from homology"/>
<dbReference type="InterPro" id="IPR035958">
    <property type="entry name" value="SecB-like_sf"/>
</dbReference>
<comment type="similarity">
    <text evidence="1 6">Belongs to the SecB family.</text>
</comment>
<evidence type="ECO:0000256" key="6">
    <source>
        <dbReference type="HAMAP-Rule" id="MF_00821"/>
    </source>
</evidence>
<dbReference type="EMBL" id="CADCVX010000176">
    <property type="protein sequence ID" value="CAA9495195.1"/>
    <property type="molecule type" value="Genomic_DNA"/>
</dbReference>
<comment type="subunit">
    <text evidence="6">Homotetramer, a dimer of dimers. One homotetramer interacts with 1 SecA dimer.</text>
</comment>
<evidence type="ECO:0000256" key="1">
    <source>
        <dbReference type="ARBA" id="ARBA00009990"/>
    </source>
</evidence>